<sequence length="275" mass="30952">MGLRLLFRLLSFAALTGSTVHSQSSRDTPFPDITDPSFISKCVDVHNRYRSGVSPTASNMFHMTWDVALARSARGWARNCAFFHNPRLETPRELHPSFSHVGENIWVGAPYSTFSVERALKTWYDEVYHYDYNTMSCSDVCGHYTQVVWATSYKVGCAVQICPDGVEKFTKNPGVIFVCNYGEGGNFRGEHPYRAGTSCSECGSGRCRGKLCYDAERDKSINYDWTPAWDPDEASSASNSIYLRVVLISRPLAILFTFLGVYGLQVLYPNLFAYE</sequence>
<comment type="subcellular location">
    <subcellularLocation>
        <location evidence="1">Membrane</location>
    </subcellularLocation>
</comment>
<dbReference type="FunFam" id="3.40.33.10:FF:000008">
    <property type="entry name" value="GLI pathogenesis-related 1 (Glioma)"/>
    <property type="match status" value="1"/>
</dbReference>
<evidence type="ECO:0000313" key="9">
    <source>
        <dbReference type="Proteomes" id="UP000829720"/>
    </source>
</evidence>
<feature type="chain" id="PRO_5035738772" description="SCP domain-containing protein" evidence="6">
    <location>
        <begin position="19"/>
        <end position="275"/>
    </location>
</feature>
<dbReference type="EMBL" id="JAERUA010000017">
    <property type="protein sequence ID" value="KAI1887978.1"/>
    <property type="molecule type" value="Genomic_DNA"/>
</dbReference>
<evidence type="ECO:0000256" key="1">
    <source>
        <dbReference type="ARBA" id="ARBA00004370"/>
    </source>
</evidence>
<dbReference type="InterPro" id="IPR018244">
    <property type="entry name" value="Allrgn_V5/Tpx1_CS"/>
</dbReference>
<feature type="signal peptide" evidence="6">
    <location>
        <begin position="1"/>
        <end position="18"/>
    </location>
</feature>
<keyword evidence="5" id="KW-0812">Transmembrane</keyword>
<keyword evidence="9" id="KW-1185">Reference proteome</keyword>
<dbReference type="PROSITE" id="PS01009">
    <property type="entry name" value="CRISP_1"/>
    <property type="match status" value="1"/>
</dbReference>
<keyword evidence="3 6" id="KW-0732">Signal</keyword>
<comment type="caution">
    <text evidence="8">The sequence shown here is derived from an EMBL/GenBank/DDBJ whole genome shotgun (WGS) entry which is preliminary data.</text>
</comment>
<dbReference type="InterPro" id="IPR035940">
    <property type="entry name" value="CAP_sf"/>
</dbReference>
<feature type="domain" description="SCP" evidence="7">
    <location>
        <begin position="37"/>
        <end position="189"/>
    </location>
</feature>
<dbReference type="PANTHER" id="PTHR10334">
    <property type="entry name" value="CYSTEINE-RICH SECRETORY PROTEIN-RELATED"/>
    <property type="match status" value="1"/>
</dbReference>
<comment type="similarity">
    <text evidence="2">Belongs to the CRISP family.</text>
</comment>
<name>A0A8T3CZZ1_9TELE</name>
<evidence type="ECO:0000256" key="2">
    <source>
        <dbReference type="ARBA" id="ARBA00009923"/>
    </source>
</evidence>
<evidence type="ECO:0000256" key="3">
    <source>
        <dbReference type="ARBA" id="ARBA00022729"/>
    </source>
</evidence>
<keyword evidence="4 5" id="KW-0472">Membrane</keyword>
<dbReference type="Pfam" id="PF00188">
    <property type="entry name" value="CAP"/>
    <property type="match status" value="1"/>
</dbReference>
<dbReference type="Proteomes" id="UP000829720">
    <property type="component" value="Unassembled WGS sequence"/>
</dbReference>
<dbReference type="InterPro" id="IPR002413">
    <property type="entry name" value="V5_allergen-like"/>
</dbReference>
<evidence type="ECO:0000256" key="4">
    <source>
        <dbReference type="ARBA" id="ARBA00023136"/>
    </source>
</evidence>
<protein>
    <recommendedName>
        <fullName evidence="7">SCP domain-containing protein</fullName>
    </recommendedName>
</protein>
<dbReference type="OrthoDB" id="43654at2759"/>
<organism evidence="8 9">
    <name type="scientific">Albula goreensis</name>
    <dbReference type="NCBI Taxonomy" id="1534307"/>
    <lineage>
        <taxon>Eukaryota</taxon>
        <taxon>Metazoa</taxon>
        <taxon>Chordata</taxon>
        <taxon>Craniata</taxon>
        <taxon>Vertebrata</taxon>
        <taxon>Euteleostomi</taxon>
        <taxon>Actinopterygii</taxon>
        <taxon>Neopterygii</taxon>
        <taxon>Teleostei</taxon>
        <taxon>Albuliformes</taxon>
        <taxon>Albulidae</taxon>
        <taxon>Albula</taxon>
    </lineage>
</organism>
<dbReference type="AlphaFoldDB" id="A0A8T3CZZ1"/>
<dbReference type="SUPFAM" id="SSF55797">
    <property type="entry name" value="PR-1-like"/>
    <property type="match status" value="1"/>
</dbReference>
<evidence type="ECO:0000259" key="7">
    <source>
        <dbReference type="SMART" id="SM00198"/>
    </source>
</evidence>
<dbReference type="Gene3D" id="3.40.33.10">
    <property type="entry name" value="CAP"/>
    <property type="match status" value="1"/>
</dbReference>
<dbReference type="SMART" id="SM00198">
    <property type="entry name" value="SCP"/>
    <property type="match status" value="1"/>
</dbReference>
<reference evidence="8" key="1">
    <citation type="submission" date="2021-01" db="EMBL/GenBank/DDBJ databases">
        <authorList>
            <person name="Zahm M."/>
            <person name="Roques C."/>
            <person name="Cabau C."/>
            <person name="Klopp C."/>
            <person name="Donnadieu C."/>
            <person name="Jouanno E."/>
            <person name="Lampietro C."/>
            <person name="Louis A."/>
            <person name="Herpin A."/>
            <person name="Echchiki A."/>
            <person name="Berthelot C."/>
            <person name="Parey E."/>
            <person name="Roest-Crollius H."/>
            <person name="Braasch I."/>
            <person name="Postlethwait J."/>
            <person name="Bobe J."/>
            <person name="Montfort J."/>
            <person name="Bouchez O."/>
            <person name="Begum T."/>
            <person name="Mejri S."/>
            <person name="Adams A."/>
            <person name="Chen W.-J."/>
            <person name="Guiguen Y."/>
        </authorList>
    </citation>
    <scope>NUCLEOTIDE SEQUENCE</scope>
    <source>
        <tissue evidence="8">Blood</tissue>
    </source>
</reference>
<dbReference type="GO" id="GO:0016020">
    <property type="term" value="C:membrane"/>
    <property type="evidence" value="ECO:0007669"/>
    <property type="project" value="UniProtKB-SubCell"/>
</dbReference>
<evidence type="ECO:0000256" key="5">
    <source>
        <dbReference type="SAM" id="Phobius"/>
    </source>
</evidence>
<keyword evidence="5" id="KW-1133">Transmembrane helix</keyword>
<dbReference type="GO" id="GO:0005576">
    <property type="term" value="C:extracellular region"/>
    <property type="evidence" value="ECO:0007669"/>
    <property type="project" value="InterPro"/>
</dbReference>
<accession>A0A8T3CZZ1</accession>
<dbReference type="PRINTS" id="PR00837">
    <property type="entry name" value="V5TPXLIKE"/>
</dbReference>
<evidence type="ECO:0000256" key="6">
    <source>
        <dbReference type="SAM" id="SignalP"/>
    </source>
</evidence>
<dbReference type="InterPro" id="IPR014044">
    <property type="entry name" value="CAP_dom"/>
</dbReference>
<dbReference type="InterPro" id="IPR001283">
    <property type="entry name" value="CRISP-related"/>
</dbReference>
<proteinExistence type="inferred from homology"/>
<dbReference type="PRINTS" id="PR00838">
    <property type="entry name" value="V5ALLERGEN"/>
</dbReference>
<gene>
    <name evidence="8" type="ORF">AGOR_G00180320</name>
</gene>
<evidence type="ECO:0000313" key="8">
    <source>
        <dbReference type="EMBL" id="KAI1887978.1"/>
    </source>
</evidence>
<feature type="transmembrane region" description="Helical" evidence="5">
    <location>
        <begin position="241"/>
        <end position="264"/>
    </location>
</feature>